<reference evidence="4" key="1">
    <citation type="submission" date="2022-11" db="EMBL/GenBank/DDBJ databases">
        <title>Centuries of genome instability and evolution in soft-shell clam transmissible cancer (bioRxiv).</title>
        <authorList>
            <person name="Hart S.F.M."/>
            <person name="Yonemitsu M.A."/>
            <person name="Giersch R.M."/>
            <person name="Beal B.F."/>
            <person name="Arriagada G."/>
            <person name="Davis B.W."/>
            <person name="Ostrander E.A."/>
            <person name="Goff S.P."/>
            <person name="Metzger M.J."/>
        </authorList>
    </citation>
    <scope>NUCLEOTIDE SEQUENCE</scope>
    <source>
        <strain evidence="4">MELC-2E11</strain>
        <tissue evidence="4">Siphon/mantle</tissue>
    </source>
</reference>
<dbReference type="Proteomes" id="UP001164746">
    <property type="component" value="Chromosome 6"/>
</dbReference>
<dbReference type="InterPro" id="IPR001073">
    <property type="entry name" value="C1q_dom"/>
</dbReference>
<feature type="domain" description="C1q" evidence="3">
    <location>
        <begin position="18"/>
        <end position="126"/>
    </location>
</feature>
<evidence type="ECO:0000256" key="1">
    <source>
        <dbReference type="ARBA" id="ARBA00004613"/>
    </source>
</evidence>
<organism evidence="4 5">
    <name type="scientific">Mya arenaria</name>
    <name type="common">Soft-shell clam</name>
    <dbReference type="NCBI Taxonomy" id="6604"/>
    <lineage>
        <taxon>Eukaryota</taxon>
        <taxon>Metazoa</taxon>
        <taxon>Spiralia</taxon>
        <taxon>Lophotrochozoa</taxon>
        <taxon>Mollusca</taxon>
        <taxon>Bivalvia</taxon>
        <taxon>Autobranchia</taxon>
        <taxon>Heteroconchia</taxon>
        <taxon>Euheterodonta</taxon>
        <taxon>Imparidentia</taxon>
        <taxon>Neoheterodontei</taxon>
        <taxon>Myida</taxon>
        <taxon>Myoidea</taxon>
        <taxon>Myidae</taxon>
        <taxon>Mya</taxon>
    </lineage>
</organism>
<dbReference type="PANTHER" id="PTHR15427:SF33">
    <property type="entry name" value="COLLAGEN IV NC1 DOMAIN-CONTAINING PROTEIN"/>
    <property type="match status" value="1"/>
</dbReference>
<keyword evidence="2" id="KW-0964">Secreted</keyword>
<evidence type="ECO:0000313" key="5">
    <source>
        <dbReference type="Proteomes" id="UP001164746"/>
    </source>
</evidence>
<dbReference type="InterPro" id="IPR050392">
    <property type="entry name" value="Collagen/C1q_domain"/>
</dbReference>
<keyword evidence="5" id="KW-1185">Reference proteome</keyword>
<dbReference type="InterPro" id="IPR008983">
    <property type="entry name" value="Tumour_necrosis_fac-like_dom"/>
</dbReference>
<evidence type="ECO:0000259" key="3">
    <source>
        <dbReference type="PROSITE" id="PS50871"/>
    </source>
</evidence>
<name>A0ABY7EHB8_MYAAR</name>
<evidence type="ECO:0000313" key="4">
    <source>
        <dbReference type="EMBL" id="WAR08515.1"/>
    </source>
</evidence>
<dbReference type="EMBL" id="CP111017">
    <property type="protein sequence ID" value="WAR08515.1"/>
    <property type="molecule type" value="Genomic_DNA"/>
</dbReference>
<proteinExistence type="predicted"/>
<gene>
    <name evidence="4" type="ORF">MAR_018473</name>
</gene>
<comment type="subcellular location">
    <subcellularLocation>
        <location evidence="1">Secreted</location>
    </subcellularLocation>
</comment>
<dbReference type="SUPFAM" id="SSF49842">
    <property type="entry name" value="TNF-like"/>
    <property type="match status" value="1"/>
</dbReference>
<dbReference type="Gene3D" id="2.60.120.40">
    <property type="match status" value="1"/>
</dbReference>
<evidence type="ECO:0000256" key="2">
    <source>
        <dbReference type="ARBA" id="ARBA00022525"/>
    </source>
</evidence>
<protein>
    <submittedName>
        <fullName evidence="4">C1QL4-like protein</fullName>
    </submittedName>
</protein>
<dbReference type="PROSITE" id="PS50871">
    <property type="entry name" value="C1Q"/>
    <property type="match status" value="1"/>
</dbReference>
<dbReference type="Pfam" id="PF00386">
    <property type="entry name" value="C1q"/>
    <property type="match status" value="1"/>
</dbReference>
<accession>A0ABY7EHB8</accession>
<sequence>MLREAEQAGGIHERFVMQPNYAVAFTAVVSPPSLTLLGPGQTVIFDNVITNVGNAFKSATGVFRAPETGVYVFNFALMMDPGMNEYIELVKDGQHIMWNYGHAPGSTHLISASRTATVELRAGQDR</sequence>
<dbReference type="SMART" id="SM00110">
    <property type="entry name" value="C1Q"/>
    <property type="match status" value="1"/>
</dbReference>
<dbReference type="PANTHER" id="PTHR15427">
    <property type="entry name" value="EMILIN ELASTIN MICROFIBRIL INTERFACE-LOCATED PROTEIN ELASTIN MICROFIBRIL INTERFACER"/>
    <property type="match status" value="1"/>
</dbReference>